<evidence type="ECO:0000313" key="10">
    <source>
        <dbReference type="Proteomes" id="UP000283523"/>
    </source>
</evidence>
<proteinExistence type="predicted"/>
<feature type="transmembrane region" description="Helical" evidence="6">
    <location>
        <begin position="386"/>
        <end position="407"/>
    </location>
</feature>
<feature type="transmembrane region" description="Helical" evidence="6">
    <location>
        <begin position="428"/>
        <end position="452"/>
    </location>
</feature>
<evidence type="ECO:0000313" key="9">
    <source>
        <dbReference type="EMBL" id="RIV17252.1"/>
    </source>
</evidence>
<feature type="domain" description="ABC3 transporter permease C-terminal" evidence="7">
    <location>
        <begin position="686"/>
        <end position="799"/>
    </location>
</feature>
<evidence type="ECO:0000256" key="5">
    <source>
        <dbReference type="ARBA" id="ARBA00023136"/>
    </source>
</evidence>
<feature type="domain" description="MacB-like periplasmic core" evidence="8">
    <location>
        <begin position="20"/>
        <end position="242"/>
    </location>
</feature>
<evidence type="ECO:0000256" key="6">
    <source>
        <dbReference type="SAM" id="Phobius"/>
    </source>
</evidence>
<dbReference type="AlphaFoldDB" id="A0A418LVJ7"/>
<evidence type="ECO:0000256" key="2">
    <source>
        <dbReference type="ARBA" id="ARBA00022475"/>
    </source>
</evidence>
<dbReference type="Pfam" id="PF12704">
    <property type="entry name" value="MacB_PCD"/>
    <property type="match status" value="2"/>
</dbReference>
<dbReference type="RefSeq" id="WP_119671953.1">
    <property type="nucleotide sequence ID" value="NZ_QXED01000021.1"/>
</dbReference>
<reference evidence="9 10" key="1">
    <citation type="submission" date="2018-08" db="EMBL/GenBank/DDBJ databases">
        <title>Fibrisoma montanum sp. nov., isolated from Danxia mountain soil.</title>
        <authorList>
            <person name="Huang Y."/>
        </authorList>
    </citation>
    <scope>NUCLEOTIDE SEQUENCE [LARGE SCALE GENOMIC DNA]</scope>
    <source>
        <strain evidence="9 10">HYT19</strain>
    </source>
</reference>
<dbReference type="PROSITE" id="PS51257">
    <property type="entry name" value="PROKAR_LIPOPROTEIN"/>
    <property type="match status" value="1"/>
</dbReference>
<dbReference type="OrthoDB" id="5933722at2"/>
<evidence type="ECO:0000256" key="1">
    <source>
        <dbReference type="ARBA" id="ARBA00004651"/>
    </source>
</evidence>
<comment type="subcellular location">
    <subcellularLocation>
        <location evidence="1">Cell membrane</location>
        <topology evidence="1">Multi-pass membrane protein</topology>
    </subcellularLocation>
</comment>
<gene>
    <name evidence="9" type="ORF">DYU11_32605</name>
</gene>
<feature type="transmembrane region" description="Helical" evidence="6">
    <location>
        <begin position="774"/>
        <end position="796"/>
    </location>
</feature>
<feature type="transmembrane region" description="Helical" evidence="6">
    <location>
        <begin position="735"/>
        <end position="754"/>
    </location>
</feature>
<protein>
    <submittedName>
        <fullName evidence="9">ABC transporter permease</fullName>
    </submittedName>
</protein>
<evidence type="ECO:0000259" key="8">
    <source>
        <dbReference type="Pfam" id="PF12704"/>
    </source>
</evidence>
<evidence type="ECO:0000256" key="4">
    <source>
        <dbReference type="ARBA" id="ARBA00022989"/>
    </source>
</evidence>
<dbReference type="PANTHER" id="PTHR30572">
    <property type="entry name" value="MEMBRANE COMPONENT OF TRANSPORTER-RELATED"/>
    <property type="match status" value="1"/>
</dbReference>
<sequence>MLRNYLKVAWRNLLRHKAFSAINIVGLAIGMAACLLILQYVAFELSYDDFHAKGDRIYRIRQDRYNDGKLSTEWVSGAYAAGNAFKDAFGEIEQYVKVVGTAPIVVDAKANEQLKIEKVYYASQAFFNVFSYPLIVGDARTALLEPNTVVLSESVARKLFGTSNALGRTMQVNRKQAVTVTGVYQDIPENSHFKADMLRSYATFVKNMGPDNNPDKAWQWDGCHSYLLLRPGTSPKALEAKFPSVVDRQAGEEHKRYNSAAIYTLQPLRDIHLYSHYIGEFEPNGDGNTVYLLLGIAFFIVVIAWVNYVNLATARAINRAKEVGVRKAVGSQRSQLINQFMFESFLLNGLAVGLALLLVIVTIPAFNNLSGQHLTLSLLGSGRFWLALLGLFTIGVFFSGLYPAFVLSNFRPVVVLKGRMVNTRQGILLRKGLVVFQFAASLFLLVGTLAVFRQIQFMREQTLGLNVDQTLIIRPPIVASDSTYMGQLKAFKEELLRQSTIRTITASTSIPGDPVGWNAGGIRLKGLDESKGKQYRVIGVDYDYLTGYGLKLLAGRNFAKDFGTDPKAVIFNKMAIQQLGFNKPEESIGREIEFWGEIFTIVGVVDNFHQQSLREAYEPLILRLIPDVRGFFSVKMAPTEASQTITTLRSAWNQFFPGNPFEYFFLDQHFAEQYRADQRFGQVFGFFTTLAILVACLGLFGLASFTTLQRTKEIGIRKVLGASVGEILQLLYREFVVLVFVAFVVSAPLAWFAINRWRESYAFRADLSGWLFVLPFVVVLIIALLTVSFQSIKAALMNPVKSLRME</sequence>
<dbReference type="PANTHER" id="PTHR30572:SF18">
    <property type="entry name" value="ABC-TYPE MACROLIDE FAMILY EXPORT SYSTEM PERMEASE COMPONENT 2"/>
    <property type="match status" value="1"/>
</dbReference>
<dbReference type="EMBL" id="QXED01000021">
    <property type="protein sequence ID" value="RIV17252.1"/>
    <property type="molecule type" value="Genomic_DNA"/>
</dbReference>
<dbReference type="InterPro" id="IPR025857">
    <property type="entry name" value="MacB_PCD"/>
</dbReference>
<dbReference type="InterPro" id="IPR003838">
    <property type="entry name" value="ABC3_permease_C"/>
</dbReference>
<dbReference type="GO" id="GO:0022857">
    <property type="term" value="F:transmembrane transporter activity"/>
    <property type="evidence" value="ECO:0007669"/>
    <property type="project" value="TreeGrafter"/>
</dbReference>
<feature type="transmembrane region" description="Helical" evidence="6">
    <location>
        <begin position="683"/>
        <end position="708"/>
    </location>
</feature>
<evidence type="ECO:0000259" key="7">
    <source>
        <dbReference type="Pfam" id="PF02687"/>
    </source>
</evidence>
<feature type="domain" description="MacB-like periplasmic core" evidence="8">
    <location>
        <begin position="442"/>
        <end position="611"/>
    </location>
</feature>
<feature type="transmembrane region" description="Helical" evidence="6">
    <location>
        <begin position="21"/>
        <end position="43"/>
    </location>
</feature>
<evidence type="ECO:0000256" key="3">
    <source>
        <dbReference type="ARBA" id="ARBA00022692"/>
    </source>
</evidence>
<dbReference type="Proteomes" id="UP000283523">
    <property type="component" value="Unassembled WGS sequence"/>
</dbReference>
<keyword evidence="10" id="KW-1185">Reference proteome</keyword>
<feature type="transmembrane region" description="Helical" evidence="6">
    <location>
        <begin position="290"/>
        <end position="311"/>
    </location>
</feature>
<organism evidence="9 10">
    <name type="scientific">Fibrisoma montanum</name>
    <dbReference type="NCBI Taxonomy" id="2305895"/>
    <lineage>
        <taxon>Bacteria</taxon>
        <taxon>Pseudomonadati</taxon>
        <taxon>Bacteroidota</taxon>
        <taxon>Cytophagia</taxon>
        <taxon>Cytophagales</taxon>
        <taxon>Spirosomataceae</taxon>
        <taxon>Fibrisoma</taxon>
    </lineage>
</organism>
<feature type="domain" description="ABC3 transporter permease C-terminal" evidence="7">
    <location>
        <begin position="296"/>
        <end position="409"/>
    </location>
</feature>
<dbReference type="InterPro" id="IPR050250">
    <property type="entry name" value="Macrolide_Exporter_MacB"/>
</dbReference>
<keyword evidence="3 6" id="KW-0812">Transmembrane</keyword>
<dbReference type="Pfam" id="PF02687">
    <property type="entry name" value="FtsX"/>
    <property type="match status" value="2"/>
</dbReference>
<comment type="caution">
    <text evidence="9">The sequence shown here is derived from an EMBL/GenBank/DDBJ whole genome shotgun (WGS) entry which is preliminary data.</text>
</comment>
<accession>A0A418LVJ7</accession>
<keyword evidence="4 6" id="KW-1133">Transmembrane helix</keyword>
<feature type="transmembrane region" description="Helical" evidence="6">
    <location>
        <begin position="345"/>
        <end position="366"/>
    </location>
</feature>
<dbReference type="GO" id="GO:0005886">
    <property type="term" value="C:plasma membrane"/>
    <property type="evidence" value="ECO:0007669"/>
    <property type="project" value="UniProtKB-SubCell"/>
</dbReference>
<keyword evidence="5 6" id="KW-0472">Membrane</keyword>
<name>A0A418LVJ7_9BACT</name>
<keyword evidence="2" id="KW-1003">Cell membrane</keyword>